<feature type="region of interest" description="Disordered" evidence="1">
    <location>
        <begin position="304"/>
        <end position="341"/>
    </location>
</feature>
<dbReference type="OrthoDB" id="3235609at2759"/>
<feature type="compositionally biased region" description="Acidic residues" evidence="1">
    <location>
        <begin position="446"/>
        <end position="456"/>
    </location>
</feature>
<feature type="region of interest" description="Disordered" evidence="1">
    <location>
        <begin position="100"/>
        <end position="119"/>
    </location>
</feature>
<name>A0A8K0UM98_9AGAR</name>
<proteinExistence type="predicted"/>
<dbReference type="AlphaFoldDB" id="A0A8K0UM98"/>
<accession>A0A8K0UM98</accession>
<dbReference type="Proteomes" id="UP000813824">
    <property type="component" value="Unassembled WGS sequence"/>
</dbReference>
<evidence type="ECO:0000313" key="2">
    <source>
        <dbReference type="EMBL" id="KAH8099516.1"/>
    </source>
</evidence>
<dbReference type="EMBL" id="JAEVFJ010000019">
    <property type="protein sequence ID" value="KAH8099516.1"/>
    <property type="molecule type" value="Genomic_DNA"/>
</dbReference>
<gene>
    <name evidence="2" type="ORF">BXZ70DRAFT_942089</name>
</gene>
<evidence type="ECO:0000313" key="3">
    <source>
        <dbReference type="Proteomes" id="UP000813824"/>
    </source>
</evidence>
<reference evidence="2" key="1">
    <citation type="journal article" date="2021" name="New Phytol.">
        <title>Evolutionary innovations through gain and loss of genes in the ectomycorrhizal Boletales.</title>
        <authorList>
            <person name="Wu G."/>
            <person name="Miyauchi S."/>
            <person name="Morin E."/>
            <person name="Kuo A."/>
            <person name="Drula E."/>
            <person name="Varga T."/>
            <person name="Kohler A."/>
            <person name="Feng B."/>
            <person name="Cao Y."/>
            <person name="Lipzen A."/>
            <person name="Daum C."/>
            <person name="Hundley H."/>
            <person name="Pangilinan J."/>
            <person name="Johnson J."/>
            <person name="Barry K."/>
            <person name="LaButti K."/>
            <person name="Ng V."/>
            <person name="Ahrendt S."/>
            <person name="Min B."/>
            <person name="Choi I.G."/>
            <person name="Park H."/>
            <person name="Plett J.M."/>
            <person name="Magnuson J."/>
            <person name="Spatafora J.W."/>
            <person name="Nagy L.G."/>
            <person name="Henrissat B."/>
            <person name="Grigoriev I.V."/>
            <person name="Yang Z.L."/>
            <person name="Xu J."/>
            <person name="Martin F.M."/>
        </authorList>
    </citation>
    <scope>NUCLEOTIDE SEQUENCE</scope>
    <source>
        <strain evidence="2">KKN 215</strain>
    </source>
</reference>
<evidence type="ECO:0000256" key="1">
    <source>
        <dbReference type="SAM" id="MobiDB-lite"/>
    </source>
</evidence>
<protein>
    <submittedName>
        <fullName evidence="2">Uncharacterized protein</fullName>
    </submittedName>
</protein>
<feature type="region of interest" description="Disordered" evidence="1">
    <location>
        <begin position="416"/>
        <end position="494"/>
    </location>
</feature>
<sequence length="494" mass="55302">MPRDLRLFQVGGFRAHTSGQPDALAARLCPPNGGIDLILGILPCGASYLLLREETFFRYFPRSRDAGRPWYSSEFRSLSPVYFSSREALEKKLKLYVHNKKSKGGPARDRSKANTAYTSHDVHSLTPAGDLRADHELQRVLYQLCRGHLGREEIWDFARAVYPRVQSMKVVSFAFTLWEMDRRPYTERKMNPKVLELGWAEFTLPTVSTEFRVESASHWVFEETQTFKNPRKTRLDFKHGNTEVITRDEAISRLKHRFSEAGSNVVLLVYDLKQTRDVLASFDIKISSWKQGLFDVFRPLQISQPSGAPRRRSLSPRRGVPRDPRQRPRSPERQTTTSTTQGVYIDIKDTFGILKQFHKDAISIQHIARDLGVRDDSLAETSEGWCAGNDSVLFGLAWQAMASGNAIDEQRLARWHTGPSTQGQSDRADEGSGGIKPSGSEPADPAPEDDESDFDPNDVAPMDAQGSSVIGGSAAPGSVVGMGGWDPLAFDDDD</sequence>
<keyword evidence="3" id="KW-1185">Reference proteome</keyword>
<comment type="caution">
    <text evidence="2">The sequence shown here is derived from an EMBL/GenBank/DDBJ whole genome shotgun (WGS) entry which is preliminary data.</text>
</comment>
<feature type="compositionally biased region" description="Basic and acidic residues" evidence="1">
    <location>
        <begin position="320"/>
        <end position="332"/>
    </location>
</feature>
<organism evidence="2 3">
    <name type="scientific">Cristinia sonorae</name>
    <dbReference type="NCBI Taxonomy" id="1940300"/>
    <lineage>
        <taxon>Eukaryota</taxon>
        <taxon>Fungi</taxon>
        <taxon>Dikarya</taxon>
        <taxon>Basidiomycota</taxon>
        <taxon>Agaricomycotina</taxon>
        <taxon>Agaricomycetes</taxon>
        <taxon>Agaricomycetidae</taxon>
        <taxon>Agaricales</taxon>
        <taxon>Pleurotineae</taxon>
        <taxon>Stephanosporaceae</taxon>
        <taxon>Cristinia</taxon>
    </lineage>
</organism>